<dbReference type="EMBL" id="FO203431">
    <property type="protein sequence ID" value="CCH87295.1"/>
    <property type="molecule type" value="Genomic_DNA"/>
</dbReference>
<dbReference type="AlphaFoldDB" id="I4EV82"/>
<name>I4EV82_MODI5</name>
<organism evidence="1 2">
    <name type="scientific">Modestobacter italicus (strain DSM 44449 / CECT 9708 / BC 501)</name>
    <dbReference type="NCBI Taxonomy" id="2732864"/>
    <lineage>
        <taxon>Bacteria</taxon>
        <taxon>Bacillati</taxon>
        <taxon>Actinomycetota</taxon>
        <taxon>Actinomycetes</taxon>
        <taxon>Geodermatophilales</taxon>
        <taxon>Geodermatophilaceae</taxon>
        <taxon>Modestobacter</taxon>
    </lineage>
</organism>
<proteinExistence type="predicted"/>
<dbReference type="HOGENOM" id="CLU_2143033_0_0_11"/>
<gene>
    <name evidence="1" type="ordered locus">MODMU_1858</name>
</gene>
<dbReference type="PATRIC" id="fig|477641.3.peg.1752"/>
<accession>I4EV82</accession>
<evidence type="ECO:0000313" key="2">
    <source>
        <dbReference type="Proteomes" id="UP000006461"/>
    </source>
</evidence>
<dbReference type="Proteomes" id="UP000006461">
    <property type="component" value="Chromosome"/>
</dbReference>
<sequence>MAVTSPAPPRLDEAWVSREVHRARALLIMAAVHGQLVRYGELSPFGHLHWYDRHVLGGVFDLCQLNGEPDLTAILAPAGQPSEDAVEAERVFAYWREARPVRRSQRRGGAPV</sequence>
<evidence type="ECO:0000313" key="1">
    <source>
        <dbReference type="EMBL" id="CCH87295.1"/>
    </source>
</evidence>
<dbReference type="KEGG" id="mmar:MODMU_1858"/>
<keyword evidence="2" id="KW-1185">Reference proteome</keyword>
<reference evidence="1 2" key="1">
    <citation type="journal article" date="2012" name="J. Bacteriol.">
        <title>Genome Sequence of Radiation-Resistant Modestobacter marinus Strain BC501, a Representative Actinobacterium That Thrives on Calcareous Stone Surfaces.</title>
        <authorList>
            <person name="Normand P."/>
            <person name="Gury J."/>
            <person name="Pujic P."/>
            <person name="Chouaia B."/>
            <person name="Crotti E."/>
            <person name="Brusetti L."/>
            <person name="Daffonchio D."/>
            <person name="Vacherie B."/>
            <person name="Barbe V."/>
            <person name="Medigue C."/>
            <person name="Calteau A."/>
            <person name="Ghodhbane-Gtari F."/>
            <person name="Essoussi I."/>
            <person name="Nouioui I."/>
            <person name="Abbassi-Ghozzi I."/>
            <person name="Gtari M."/>
        </authorList>
    </citation>
    <scope>NUCLEOTIDE SEQUENCE [LARGE SCALE GENOMIC DNA]</scope>
    <source>
        <strain evidence="2">BC 501</strain>
    </source>
</reference>
<protein>
    <submittedName>
        <fullName evidence="1">Uncharacterized protein</fullName>
    </submittedName>
</protein>